<proteinExistence type="predicted"/>
<dbReference type="Proteomes" id="UP000800200">
    <property type="component" value="Unassembled WGS sequence"/>
</dbReference>
<sequence length="124" mass="13873">MKLSIVGIAIWLAMALGQQVPECTRELARTDDCADVINANACYNQNRFRNAQTLQCIDGKDNADRSKKAQYPRKRGFWRPDLLTSWCRRASAAAVSASKCATGSARIVSVRLSSWEREPRRPSV</sequence>
<accession>A0A6A6EE72</accession>
<evidence type="ECO:0000313" key="2">
    <source>
        <dbReference type="EMBL" id="KAF2188430.1"/>
    </source>
</evidence>
<name>A0A6A6EE72_9PEZI</name>
<dbReference type="EMBL" id="ML994624">
    <property type="protein sequence ID" value="KAF2188430.1"/>
    <property type="molecule type" value="Genomic_DNA"/>
</dbReference>
<keyword evidence="1" id="KW-0732">Signal</keyword>
<keyword evidence="3" id="KW-1185">Reference proteome</keyword>
<evidence type="ECO:0000313" key="3">
    <source>
        <dbReference type="Proteomes" id="UP000800200"/>
    </source>
</evidence>
<evidence type="ECO:0008006" key="4">
    <source>
        <dbReference type="Google" id="ProtNLM"/>
    </source>
</evidence>
<feature type="chain" id="PRO_5025465296" description="Extracellular membrane protein CFEM domain-containing protein" evidence="1">
    <location>
        <begin position="18"/>
        <end position="124"/>
    </location>
</feature>
<dbReference type="OrthoDB" id="5194348at2759"/>
<evidence type="ECO:0000256" key="1">
    <source>
        <dbReference type="SAM" id="SignalP"/>
    </source>
</evidence>
<protein>
    <recommendedName>
        <fullName evidence="4">Extracellular membrane protein CFEM domain-containing protein</fullName>
    </recommendedName>
</protein>
<feature type="signal peptide" evidence="1">
    <location>
        <begin position="1"/>
        <end position="17"/>
    </location>
</feature>
<organism evidence="2 3">
    <name type="scientific">Zopfia rhizophila CBS 207.26</name>
    <dbReference type="NCBI Taxonomy" id="1314779"/>
    <lineage>
        <taxon>Eukaryota</taxon>
        <taxon>Fungi</taxon>
        <taxon>Dikarya</taxon>
        <taxon>Ascomycota</taxon>
        <taxon>Pezizomycotina</taxon>
        <taxon>Dothideomycetes</taxon>
        <taxon>Dothideomycetes incertae sedis</taxon>
        <taxon>Zopfiaceae</taxon>
        <taxon>Zopfia</taxon>
    </lineage>
</organism>
<reference evidence="2" key="1">
    <citation type="journal article" date="2020" name="Stud. Mycol.">
        <title>101 Dothideomycetes genomes: a test case for predicting lifestyles and emergence of pathogens.</title>
        <authorList>
            <person name="Haridas S."/>
            <person name="Albert R."/>
            <person name="Binder M."/>
            <person name="Bloem J."/>
            <person name="Labutti K."/>
            <person name="Salamov A."/>
            <person name="Andreopoulos B."/>
            <person name="Baker S."/>
            <person name="Barry K."/>
            <person name="Bills G."/>
            <person name="Bluhm B."/>
            <person name="Cannon C."/>
            <person name="Castanera R."/>
            <person name="Culley D."/>
            <person name="Daum C."/>
            <person name="Ezra D."/>
            <person name="Gonzalez J."/>
            <person name="Henrissat B."/>
            <person name="Kuo A."/>
            <person name="Liang C."/>
            <person name="Lipzen A."/>
            <person name="Lutzoni F."/>
            <person name="Magnuson J."/>
            <person name="Mondo S."/>
            <person name="Nolan M."/>
            <person name="Ohm R."/>
            <person name="Pangilinan J."/>
            <person name="Park H.-J."/>
            <person name="Ramirez L."/>
            <person name="Alfaro M."/>
            <person name="Sun H."/>
            <person name="Tritt A."/>
            <person name="Yoshinaga Y."/>
            <person name="Zwiers L.-H."/>
            <person name="Turgeon B."/>
            <person name="Goodwin S."/>
            <person name="Spatafora J."/>
            <person name="Crous P."/>
            <person name="Grigoriev I."/>
        </authorList>
    </citation>
    <scope>NUCLEOTIDE SEQUENCE</scope>
    <source>
        <strain evidence="2">CBS 207.26</strain>
    </source>
</reference>
<gene>
    <name evidence="2" type="ORF">K469DRAFT_769159</name>
</gene>
<dbReference type="AlphaFoldDB" id="A0A6A6EE72"/>